<evidence type="ECO:0000256" key="2">
    <source>
        <dbReference type="ARBA" id="ARBA00006462"/>
    </source>
</evidence>
<evidence type="ECO:0000256" key="7">
    <source>
        <dbReference type="SAM" id="MobiDB-lite"/>
    </source>
</evidence>
<keyword evidence="6" id="KW-0472">Membrane</keyword>
<evidence type="ECO:0000259" key="8">
    <source>
        <dbReference type="PROSITE" id="PS50011"/>
    </source>
</evidence>
<evidence type="ECO:0000256" key="3">
    <source>
        <dbReference type="ARBA" id="ARBA00022692"/>
    </source>
</evidence>
<keyword evidence="4" id="KW-0735">Signal-anchor</keyword>
<evidence type="ECO:0000256" key="1">
    <source>
        <dbReference type="ARBA" id="ARBA00004606"/>
    </source>
</evidence>
<comment type="caution">
    <text evidence="9">The sequence shown here is derived from an EMBL/GenBank/DDBJ whole genome shotgun (WGS) entry which is preliminary data.</text>
</comment>
<dbReference type="Pfam" id="PF00069">
    <property type="entry name" value="Pkinase"/>
    <property type="match status" value="1"/>
</dbReference>
<reference evidence="9" key="2">
    <citation type="submission" date="2021-08" db="EMBL/GenBank/DDBJ databases">
        <authorList>
            <person name="Gostincar C."/>
            <person name="Sun X."/>
            <person name="Song Z."/>
            <person name="Gunde-Cimerman N."/>
        </authorList>
    </citation>
    <scope>NUCLEOTIDE SEQUENCE</scope>
    <source>
        <strain evidence="9">EXF-9911</strain>
    </source>
</reference>
<dbReference type="GO" id="GO:0004672">
    <property type="term" value="F:protein kinase activity"/>
    <property type="evidence" value="ECO:0007669"/>
    <property type="project" value="InterPro"/>
</dbReference>
<dbReference type="Proteomes" id="UP000779574">
    <property type="component" value="Unassembled WGS sequence"/>
</dbReference>
<dbReference type="InterPro" id="IPR008271">
    <property type="entry name" value="Ser/Thr_kinase_AS"/>
</dbReference>
<sequence length="980" mass="111651">MSDAGGYYPDPYRNDRIDIELRALPRRDAPEGHSWVFGGKLGAGGFGRAYLWNLINNGDQKVVDRVVLKYTEVRSEQVISNGTLGNGHIKEVFIQKSLVPNGTPPDKVFTVPLLGAEHCSWSLDSWRFYSPYFAFGDLFDLIKTQGTEDLRSTMTGHRQIPEPFAWYILHRLVSAAVVMDTRFRTSQKDYQVVHVDFKPENIFLGAPGSLGKNNSFPAYPPVYLGDFGNAHITYPGDPWEYLMYGGCTQGWSAPEITRLGHMRRSWQAPGGSYTNVWQIGYTMQSILMGVVSWQEDIKWNDFDYDHEPRYMPLPRRTKAREAENPLRRDYSTELLDILNAMVSFKPEARPTPQQLLDVIEEYMPHFTQGMERWGTQEWFEELNGGGDHTEFDVDASETTPLQGEGSGKGVTDKFIDKFKHLFCMPRARSKRRTPGRTPIDRDLSPYSKLQARNKSRKRRQDMVTRQIKEGLRPKLQRYVSPDPSDDIFILPDDLKIIHPKRPETIGDYFAASDPEPTNYMEDIDDVERYRVAKRAFERAHPEGYPPVGVEKYDFSKEGERPGEVVLDPTATATTSLHQWEAIARSAADRPGSNPLAIEPRTSCWELPGADEVLVIMKTGATELEARLPTQLSTMLQCFPNRMLFSDLAEVYQGHTIFDALESISPAFKENNADFELYRRLRDNGRESLASDELHGMPNETINEAWSGNAENPGWKLDKWKNLPMVNRTFHEYPEMKWYVFIDADTYIVWSSLLDHLATLDHIKPFYSGSHIYIGPVGFAHGGSGYIVSQPAMRMVVEHFNTHQEEIEAFTDGHWAGDCVLGKAFTDAGVEMTGVWPIIQGDYPGIVPYISPDGRPVPPYDTRIWCSPTISYHHMQSDMIEDLWKFEQEWLSNLKEGQSRTLRHEDIFNQYIMPRLQKPRDDWDNGSGHDVGLAHTLDYALDGDGNCRHFNLPRLGKAVPGVKSGWLTGRIEQLVAAIPPC</sequence>
<evidence type="ECO:0000313" key="9">
    <source>
        <dbReference type="EMBL" id="KAG9688300.1"/>
    </source>
</evidence>
<dbReference type="OrthoDB" id="310217at2759"/>
<dbReference type="GO" id="GO:0005524">
    <property type="term" value="F:ATP binding"/>
    <property type="evidence" value="ECO:0007669"/>
    <property type="project" value="InterPro"/>
</dbReference>
<dbReference type="InterPro" id="IPR000719">
    <property type="entry name" value="Prot_kinase_dom"/>
</dbReference>
<dbReference type="Gene3D" id="1.10.510.10">
    <property type="entry name" value="Transferase(Phosphotransferase) domain 1"/>
    <property type="match status" value="1"/>
</dbReference>
<dbReference type="EMBL" id="JAHFXF010000410">
    <property type="protein sequence ID" value="KAG9688300.1"/>
    <property type="molecule type" value="Genomic_DNA"/>
</dbReference>
<name>A0A9P8EFG7_AURME</name>
<accession>A0A9P8EFG7</accession>
<evidence type="ECO:0000256" key="4">
    <source>
        <dbReference type="ARBA" id="ARBA00022968"/>
    </source>
</evidence>
<comment type="similarity">
    <text evidence="2">Belongs to the glycosyltransferase 31 family. Beta3-Gal-T subfamily.</text>
</comment>
<dbReference type="PANTHER" id="PTHR23033">
    <property type="entry name" value="BETA1,3-GALACTOSYLTRANSFERASE"/>
    <property type="match status" value="1"/>
</dbReference>
<reference evidence="9" key="1">
    <citation type="journal article" date="2021" name="J Fungi (Basel)">
        <title>Virulence traits and population genomics of the black yeast Aureobasidium melanogenum.</title>
        <authorList>
            <person name="Cernosa A."/>
            <person name="Sun X."/>
            <person name="Gostincar C."/>
            <person name="Fang C."/>
            <person name="Gunde-Cimerman N."/>
            <person name="Song Z."/>
        </authorList>
    </citation>
    <scope>NUCLEOTIDE SEQUENCE</scope>
    <source>
        <strain evidence="9">EXF-9911</strain>
    </source>
</reference>
<proteinExistence type="inferred from homology"/>
<keyword evidence="5" id="KW-1133">Transmembrane helix</keyword>
<dbReference type="PANTHER" id="PTHR23033:SF47">
    <property type="entry name" value="APPLE DOMAIN-CONTAINING PROTEIN-RELATED"/>
    <property type="match status" value="1"/>
</dbReference>
<dbReference type="InterPro" id="IPR011009">
    <property type="entry name" value="Kinase-like_dom_sf"/>
</dbReference>
<comment type="subcellular location">
    <subcellularLocation>
        <location evidence="1">Membrane</location>
        <topology evidence="1">Single-pass type II membrane protein</topology>
    </subcellularLocation>
</comment>
<feature type="region of interest" description="Disordered" evidence="7">
    <location>
        <begin position="427"/>
        <end position="461"/>
    </location>
</feature>
<protein>
    <submittedName>
        <fullName evidence="9">Kinase-like protein</fullName>
    </submittedName>
</protein>
<keyword evidence="9" id="KW-0418">Kinase</keyword>
<dbReference type="PROSITE" id="PS50011">
    <property type="entry name" value="PROTEIN_KINASE_DOM"/>
    <property type="match status" value="1"/>
</dbReference>
<dbReference type="GO" id="GO:0016020">
    <property type="term" value="C:membrane"/>
    <property type="evidence" value="ECO:0007669"/>
    <property type="project" value="UniProtKB-SubCell"/>
</dbReference>
<keyword evidence="9" id="KW-0808">Transferase</keyword>
<dbReference type="SMART" id="SM00220">
    <property type="entry name" value="S_TKc"/>
    <property type="match status" value="1"/>
</dbReference>
<feature type="domain" description="Protein kinase" evidence="8">
    <location>
        <begin position="35"/>
        <end position="363"/>
    </location>
</feature>
<dbReference type="InterPro" id="IPR026050">
    <property type="entry name" value="C1GALT1/C1GALT1_chp1"/>
</dbReference>
<keyword evidence="3" id="KW-0812">Transmembrane</keyword>
<evidence type="ECO:0000256" key="5">
    <source>
        <dbReference type="ARBA" id="ARBA00022989"/>
    </source>
</evidence>
<dbReference type="PROSITE" id="PS00108">
    <property type="entry name" value="PROTEIN_KINASE_ST"/>
    <property type="match status" value="1"/>
</dbReference>
<organism evidence="9 10">
    <name type="scientific">Aureobasidium melanogenum</name>
    <name type="common">Aureobasidium pullulans var. melanogenum</name>
    <dbReference type="NCBI Taxonomy" id="46634"/>
    <lineage>
        <taxon>Eukaryota</taxon>
        <taxon>Fungi</taxon>
        <taxon>Dikarya</taxon>
        <taxon>Ascomycota</taxon>
        <taxon>Pezizomycotina</taxon>
        <taxon>Dothideomycetes</taxon>
        <taxon>Dothideomycetidae</taxon>
        <taxon>Dothideales</taxon>
        <taxon>Saccotheciaceae</taxon>
        <taxon>Aureobasidium</taxon>
    </lineage>
</organism>
<dbReference type="AlphaFoldDB" id="A0A9P8EFG7"/>
<evidence type="ECO:0000313" key="10">
    <source>
        <dbReference type="Proteomes" id="UP000779574"/>
    </source>
</evidence>
<evidence type="ECO:0000256" key="6">
    <source>
        <dbReference type="ARBA" id="ARBA00023136"/>
    </source>
</evidence>
<dbReference type="Gene3D" id="3.90.550.50">
    <property type="match status" value="1"/>
</dbReference>
<feature type="non-terminal residue" evidence="9">
    <location>
        <position position="980"/>
    </location>
</feature>
<gene>
    <name evidence="9" type="ORF">KCU76_g9714</name>
</gene>
<dbReference type="SUPFAM" id="SSF56112">
    <property type="entry name" value="Protein kinase-like (PK-like)"/>
    <property type="match status" value="1"/>
</dbReference>